<evidence type="ECO:0000313" key="1">
    <source>
        <dbReference type="EMBL" id="KAL0057135.1"/>
    </source>
</evidence>
<keyword evidence="2" id="KW-1185">Reference proteome</keyword>
<proteinExistence type="predicted"/>
<dbReference type="EMBL" id="JBBXMP010000676">
    <property type="protein sequence ID" value="KAL0057135.1"/>
    <property type="molecule type" value="Genomic_DNA"/>
</dbReference>
<evidence type="ECO:0000313" key="2">
    <source>
        <dbReference type="Proteomes" id="UP001437256"/>
    </source>
</evidence>
<organism evidence="1 2">
    <name type="scientific">Marasmius tenuissimus</name>
    <dbReference type="NCBI Taxonomy" id="585030"/>
    <lineage>
        <taxon>Eukaryota</taxon>
        <taxon>Fungi</taxon>
        <taxon>Dikarya</taxon>
        <taxon>Basidiomycota</taxon>
        <taxon>Agaricomycotina</taxon>
        <taxon>Agaricomycetes</taxon>
        <taxon>Agaricomycetidae</taxon>
        <taxon>Agaricales</taxon>
        <taxon>Marasmiineae</taxon>
        <taxon>Marasmiaceae</taxon>
        <taxon>Marasmius</taxon>
    </lineage>
</organism>
<reference evidence="1 2" key="1">
    <citation type="submission" date="2024-05" db="EMBL/GenBank/DDBJ databases">
        <title>A draft genome resource for the thread blight pathogen Marasmius tenuissimus strain MS-2.</title>
        <authorList>
            <person name="Yulfo-Soto G.E."/>
            <person name="Baruah I.K."/>
            <person name="Amoako-Attah I."/>
            <person name="Bukari Y."/>
            <person name="Meinhardt L.W."/>
            <person name="Bailey B.A."/>
            <person name="Cohen S.P."/>
        </authorList>
    </citation>
    <scope>NUCLEOTIDE SEQUENCE [LARGE SCALE GENOMIC DNA]</scope>
    <source>
        <strain evidence="1 2">MS-2</strain>
    </source>
</reference>
<gene>
    <name evidence="1" type="ORF">AAF712_016243</name>
</gene>
<comment type="caution">
    <text evidence="1">The sequence shown here is derived from an EMBL/GenBank/DDBJ whole genome shotgun (WGS) entry which is preliminary data.</text>
</comment>
<name>A0ABR2Z664_9AGAR</name>
<accession>A0ABR2Z664</accession>
<protein>
    <submittedName>
        <fullName evidence="1">Uncharacterized protein</fullName>
    </submittedName>
</protein>
<dbReference type="Proteomes" id="UP001437256">
    <property type="component" value="Unassembled WGS sequence"/>
</dbReference>
<sequence>MLILRRAIFPRCRCSLRTVGFRHNSSFSTTQRVTHATDSLGIPLKPTWSVNDLLSSYPKPTISSATLSRLHNLSALIPPEEGTKEHEKLKSELEELIRLVEAVKLVNTDGVVYEHWGPELGDGAELTSEDVKEEGTEMSGRELLEYATKTEGGLYVVEADRRR</sequence>